<dbReference type="HOGENOM" id="CLU_046006_5_2_0"/>
<dbReference type="GO" id="GO:0004493">
    <property type="term" value="F:methylmalonyl-CoA epimerase activity"/>
    <property type="evidence" value="ECO:0007669"/>
    <property type="project" value="TreeGrafter"/>
</dbReference>
<gene>
    <name evidence="4" type="ORF">U27_06730</name>
</gene>
<dbReference type="eggNOG" id="COG0346">
    <property type="taxonomic scope" value="Bacteria"/>
</dbReference>
<dbReference type="PANTHER" id="PTHR43048:SF3">
    <property type="entry name" value="METHYLMALONYL-COA EPIMERASE, MITOCHONDRIAL"/>
    <property type="match status" value="1"/>
</dbReference>
<evidence type="ECO:0000259" key="3">
    <source>
        <dbReference type="PROSITE" id="PS51819"/>
    </source>
</evidence>
<name>A0A081C590_VECG1</name>
<dbReference type="CDD" id="cd07249">
    <property type="entry name" value="MMCE"/>
    <property type="match status" value="1"/>
</dbReference>
<comment type="similarity">
    <text evidence="1">Belongs to the methylmalonyl-CoA epimerase family.</text>
</comment>
<accession>A0A081C590</accession>
<dbReference type="GO" id="GO:0046872">
    <property type="term" value="F:metal ion binding"/>
    <property type="evidence" value="ECO:0007669"/>
    <property type="project" value="UniProtKB-KW"/>
</dbReference>
<evidence type="ECO:0000256" key="1">
    <source>
        <dbReference type="ARBA" id="ARBA00009308"/>
    </source>
</evidence>
<dbReference type="InterPro" id="IPR051785">
    <property type="entry name" value="MMCE/EMCE_epimerase"/>
</dbReference>
<keyword evidence="2" id="KW-0479">Metal-binding</keyword>
<dbReference type="Proteomes" id="UP000030661">
    <property type="component" value="Unassembled WGS sequence"/>
</dbReference>
<dbReference type="InterPro" id="IPR029068">
    <property type="entry name" value="Glyas_Bleomycin-R_OHBP_Dase"/>
</dbReference>
<feature type="domain" description="VOC" evidence="3">
    <location>
        <begin position="9"/>
        <end position="138"/>
    </location>
</feature>
<dbReference type="Pfam" id="PF13669">
    <property type="entry name" value="Glyoxalase_4"/>
    <property type="match status" value="1"/>
</dbReference>
<dbReference type="PROSITE" id="PS51819">
    <property type="entry name" value="VOC"/>
    <property type="match status" value="1"/>
</dbReference>
<protein>
    <submittedName>
        <fullName evidence="4">Putative methylmalonyl-CoA epimerase</fullName>
    </submittedName>
</protein>
<sequence length="140" mass="15750">MLENAMYKKVNHIGIAVKDIEESLKIYRDLLGLELEGQHAVEEQKVITAFFPVGETHIELVQPTEGNVGVAKFIEKRGEGVHHLCFEVDDIEQALADLRARGAKLIDEQPREIEDGKKKMAFLHPKSTGGVLIELYQICE</sequence>
<dbReference type="SUPFAM" id="SSF54593">
    <property type="entry name" value="Glyoxalase/Bleomycin resistance protein/Dihydroxybiphenyl dioxygenase"/>
    <property type="match status" value="1"/>
</dbReference>
<dbReference type="AlphaFoldDB" id="A0A081C590"/>
<dbReference type="GO" id="GO:0046491">
    <property type="term" value="P:L-methylmalonyl-CoA metabolic process"/>
    <property type="evidence" value="ECO:0007669"/>
    <property type="project" value="TreeGrafter"/>
</dbReference>
<dbReference type="STRING" id="1499967.U27_06730"/>
<dbReference type="Gene3D" id="3.10.180.10">
    <property type="entry name" value="2,3-Dihydroxybiphenyl 1,2-Dioxygenase, domain 1"/>
    <property type="match status" value="1"/>
</dbReference>
<dbReference type="InterPro" id="IPR037523">
    <property type="entry name" value="VOC_core"/>
</dbReference>
<dbReference type="NCBIfam" id="TIGR03081">
    <property type="entry name" value="metmalonyl_epim"/>
    <property type="match status" value="1"/>
</dbReference>
<proteinExistence type="inferred from homology"/>
<evidence type="ECO:0000256" key="2">
    <source>
        <dbReference type="ARBA" id="ARBA00022723"/>
    </source>
</evidence>
<keyword evidence="5" id="KW-1185">Reference proteome</keyword>
<organism evidence="4">
    <name type="scientific">Vecturithrix granuli</name>
    <dbReference type="NCBI Taxonomy" id="1499967"/>
    <lineage>
        <taxon>Bacteria</taxon>
        <taxon>Candidatus Moduliflexota</taxon>
        <taxon>Candidatus Vecturitrichia</taxon>
        <taxon>Candidatus Vecturitrichales</taxon>
        <taxon>Candidatus Vecturitrichaceae</taxon>
        <taxon>Candidatus Vecturithrix</taxon>
    </lineage>
</organism>
<evidence type="ECO:0000313" key="4">
    <source>
        <dbReference type="EMBL" id="GAK59745.1"/>
    </source>
</evidence>
<dbReference type="InterPro" id="IPR017515">
    <property type="entry name" value="MeMalonyl-CoA_epimerase"/>
</dbReference>
<reference evidence="4" key="1">
    <citation type="journal article" date="2015" name="PeerJ">
        <title>First genomic representation of candidate bacterial phylum KSB3 points to enhanced environmental sensing as a trigger of wastewater bulking.</title>
        <authorList>
            <person name="Sekiguchi Y."/>
            <person name="Ohashi A."/>
            <person name="Parks D.H."/>
            <person name="Yamauchi T."/>
            <person name="Tyson G.W."/>
            <person name="Hugenholtz P."/>
        </authorList>
    </citation>
    <scope>NUCLEOTIDE SEQUENCE [LARGE SCALE GENOMIC DNA]</scope>
</reference>
<dbReference type="PANTHER" id="PTHR43048">
    <property type="entry name" value="METHYLMALONYL-COA EPIMERASE"/>
    <property type="match status" value="1"/>
</dbReference>
<evidence type="ECO:0000313" key="5">
    <source>
        <dbReference type="Proteomes" id="UP000030661"/>
    </source>
</evidence>
<dbReference type="EMBL" id="DF820470">
    <property type="protein sequence ID" value="GAK59745.1"/>
    <property type="molecule type" value="Genomic_DNA"/>
</dbReference>